<feature type="transmembrane region" description="Helical" evidence="5">
    <location>
        <begin position="186"/>
        <end position="209"/>
    </location>
</feature>
<feature type="transmembrane region" description="Helical" evidence="5">
    <location>
        <begin position="20"/>
        <end position="37"/>
    </location>
</feature>
<dbReference type="RefSeq" id="WP_377090041.1">
    <property type="nucleotide sequence ID" value="NZ_JBHSJL010000014.1"/>
</dbReference>
<keyword evidence="3 5" id="KW-1133">Transmembrane helix</keyword>
<feature type="transmembrane region" description="Helical" evidence="5">
    <location>
        <begin position="57"/>
        <end position="85"/>
    </location>
</feature>
<evidence type="ECO:0000313" key="6">
    <source>
        <dbReference type="EMBL" id="MFD2157542.1"/>
    </source>
</evidence>
<evidence type="ECO:0000256" key="1">
    <source>
        <dbReference type="ARBA" id="ARBA00004141"/>
    </source>
</evidence>
<gene>
    <name evidence="6" type="ORF">ACFSW8_01375</name>
</gene>
<dbReference type="InterPro" id="IPR035952">
    <property type="entry name" value="Rhomboid-like_sf"/>
</dbReference>
<evidence type="ECO:0000256" key="5">
    <source>
        <dbReference type="SAM" id="Phobius"/>
    </source>
</evidence>
<comment type="caution">
    <text evidence="6">The sequence shown here is derived from an EMBL/GenBank/DDBJ whole genome shotgun (WGS) entry which is preliminary data.</text>
</comment>
<comment type="subcellular location">
    <subcellularLocation>
        <location evidence="1">Membrane</location>
        <topology evidence="1">Multi-pass membrane protein</topology>
    </subcellularLocation>
</comment>
<keyword evidence="4 5" id="KW-0472">Membrane</keyword>
<sequence>MASLLDKLERQFIQWTIPGLIRYLAILFVGVFLLTAVKPEFAATLDFNYAKIQDGEYWRLLTFIFAPQIGSFSTAFAVIFLIFGTMLMFAFSDGLEQQWGVFRTNLFVYWGIASTLAANLIYAIAFETHFPMSGIYLGVSILFAFATYNPRFPLMLMLVIPCPIWVIAALAALPMLYNAIMYPFHGMFVALCISNYLIIAIPMLLTSSVRKTGNHQRRKRFTRQFSNKQEAFHTCHACGANDITHPDKEFRVGKDGHDYCSDHLPE</sequence>
<feature type="transmembrane region" description="Helical" evidence="5">
    <location>
        <begin position="130"/>
        <end position="148"/>
    </location>
</feature>
<reference evidence="7" key="1">
    <citation type="journal article" date="2019" name="Int. J. Syst. Evol. Microbiol.">
        <title>The Global Catalogue of Microorganisms (GCM) 10K type strain sequencing project: providing services to taxonomists for standard genome sequencing and annotation.</title>
        <authorList>
            <consortium name="The Broad Institute Genomics Platform"/>
            <consortium name="The Broad Institute Genome Sequencing Center for Infectious Disease"/>
            <person name="Wu L."/>
            <person name="Ma J."/>
        </authorList>
    </citation>
    <scope>NUCLEOTIDE SEQUENCE [LARGE SCALE GENOMIC DNA]</scope>
    <source>
        <strain evidence="7">CCUG 57942</strain>
    </source>
</reference>
<evidence type="ECO:0000256" key="3">
    <source>
        <dbReference type="ARBA" id="ARBA00022989"/>
    </source>
</evidence>
<protein>
    <recommendedName>
        <fullName evidence="8">Peptidase S54 rhomboid domain-containing protein</fullName>
    </recommendedName>
</protein>
<feature type="transmembrane region" description="Helical" evidence="5">
    <location>
        <begin position="155"/>
        <end position="180"/>
    </location>
</feature>
<proteinExistence type="predicted"/>
<keyword evidence="2 5" id="KW-0812">Transmembrane</keyword>
<accession>A0ABW4Z759</accession>
<keyword evidence="7" id="KW-1185">Reference proteome</keyword>
<name>A0ABW4Z759_9BACT</name>
<evidence type="ECO:0000313" key="7">
    <source>
        <dbReference type="Proteomes" id="UP001597389"/>
    </source>
</evidence>
<organism evidence="6 7">
    <name type="scientific">Rubritalea tangerina</name>
    <dbReference type="NCBI Taxonomy" id="430798"/>
    <lineage>
        <taxon>Bacteria</taxon>
        <taxon>Pseudomonadati</taxon>
        <taxon>Verrucomicrobiota</taxon>
        <taxon>Verrucomicrobiia</taxon>
        <taxon>Verrucomicrobiales</taxon>
        <taxon>Rubritaleaceae</taxon>
        <taxon>Rubritalea</taxon>
    </lineage>
</organism>
<evidence type="ECO:0000256" key="2">
    <source>
        <dbReference type="ARBA" id="ARBA00022692"/>
    </source>
</evidence>
<dbReference type="Proteomes" id="UP001597389">
    <property type="component" value="Unassembled WGS sequence"/>
</dbReference>
<dbReference type="EMBL" id="JBHUJB010000009">
    <property type="protein sequence ID" value="MFD2157542.1"/>
    <property type="molecule type" value="Genomic_DNA"/>
</dbReference>
<dbReference type="Gene3D" id="1.20.1540.10">
    <property type="entry name" value="Rhomboid-like"/>
    <property type="match status" value="1"/>
</dbReference>
<evidence type="ECO:0000256" key="4">
    <source>
        <dbReference type="ARBA" id="ARBA00023136"/>
    </source>
</evidence>
<feature type="transmembrane region" description="Helical" evidence="5">
    <location>
        <begin position="106"/>
        <end position="124"/>
    </location>
</feature>
<dbReference type="SUPFAM" id="SSF144091">
    <property type="entry name" value="Rhomboid-like"/>
    <property type="match status" value="1"/>
</dbReference>
<evidence type="ECO:0008006" key="8">
    <source>
        <dbReference type="Google" id="ProtNLM"/>
    </source>
</evidence>